<organism evidence="3 4">
    <name type="scientific">Smittium simulii</name>
    <dbReference type="NCBI Taxonomy" id="133385"/>
    <lineage>
        <taxon>Eukaryota</taxon>
        <taxon>Fungi</taxon>
        <taxon>Fungi incertae sedis</taxon>
        <taxon>Zoopagomycota</taxon>
        <taxon>Kickxellomycotina</taxon>
        <taxon>Harpellomycetes</taxon>
        <taxon>Harpellales</taxon>
        <taxon>Legeriomycetaceae</taxon>
        <taxon>Smittium</taxon>
    </lineage>
</organism>
<dbReference type="AlphaFoldDB" id="A0A2T9YTY5"/>
<evidence type="ECO:0000313" key="4">
    <source>
        <dbReference type="Proteomes" id="UP000245383"/>
    </source>
</evidence>
<dbReference type="Proteomes" id="UP000245383">
    <property type="component" value="Unassembled WGS sequence"/>
</dbReference>
<accession>A0A2T9YTY5</accession>
<protein>
    <recommendedName>
        <fullName evidence="2">CCHC-type domain-containing protein</fullName>
    </recommendedName>
</protein>
<feature type="compositionally biased region" description="Basic and acidic residues" evidence="1">
    <location>
        <begin position="247"/>
        <end position="257"/>
    </location>
</feature>
<evidence type="ECO:0000313" key="3">
    <source>
        <dbReference type="EMBL" id="PVU95766.1"/>
    </source>
</evidence>
<name>A0A2T9YTY5_9FUNG</name>
<proteinExistence type="predicted"/>
<evidence type="ECO:0000259" key="2">
    <source>
        <dbReference type="SMART" id="SM00343"/>
    </source>
</evidence>
<dbReference type="SUPFAM" id="SSF57756">
    <property type="entry name" value="Retrovirus zinc finger-like domains"/>
    <property type="match status" value="1"/>
</dbReference>
<dbReference type="OrthoDB" id="5554389at2759"/>
<keyword evidence="4" id="KW-1185">Reference proteome</keyword>
<sequence>MSNVPGVIPSAAAGVPLTPANRTRLEYSTVAKTGSDKKIGCGWSQFSGDIDADIEYVSLFIGDIYASIQHDAVAKTTYFIFYKVEQAIQFMKTPIFVDERRVELYQTIKLEEGAQIISISSNKNLSTPTYSPYGTIIDFSAFKNKITSLFHTYGIKFLFKKNTEEFKIPEFIDIENEKIALTYRGCVPACSYCKKIGHWRTKCPEVKKQRQCPKYYRQKKWKKKLAQKSLNEFQNFKNFIESPTNDRTGDRTNDRIQDGTNRLGKTGSVPRLNPWSSDQVQGTKAIIINSNCDQHKIIPKGLDLAGNKLTKEFNRVPYNEITLEASEIDFGTDYSCLPSPPVVEIMNSNDGTVDNSKVRADINYNSIRKMVKIHTKICPDSIKISKKRQQNGESRLIFSPKLFGMYKNVIFDVVDGVHVSGLGKWIPGLLFADDAIVIAESSDKLQIALNVITK</sequence>
<dbReference type="EMBL" id="MBFR01000047">
    <property type="protein sequence ID" value="PVU95766.1"/>
    <property type="molecule type" value="Genomic_DNA"/>
</dbReference>
<dbReference type="SMART" id="SM00343">
    <property type="entry name" value="ZnF_C2HC"/>
    <property type="match status" value="1"/>
</dbReference>
<gene>
    <name evidence="3" type="ORF">BB561_001609</name>
</gene>
<feature type="region of interest" description="Disordered" evidence="1">
    <location>
        <begin position="241"/>
        <end position="275"/>
    </location>
</feature>
<dbReference type="InterPro" id="IPR036875">
    <property type="entry name" value="Znf_CCHC_sf"/>
</dbReference>
<dbReference type="GO" id="GO:0003676">
    <property type="term" value="F:nucleic acid binding"/>
    <property type="evidence" value="ECO:0007669"/>
    <property type="project" value="InterPro"/>
</dbReference>
<dbReference type="InterPro" id="IPR001878">
    <property type="entry name" value="Znf_CCHC"/>
</dbReference>
<comment type="caution">
    <text evidence="3">The sequence shown here is derived from an EMBL/GenBank/DDBJ whole genome shotgun (WGS) entry which is preliminary data.</text>
</comment>
<feature type="domain" description="CCHC-type" evidence="2">
    <location>
        <begin position="189"/>
        <end position="205"/>
    </location>
</feature>
<dbReference type="GO" id="GO:0008270">
    <property type="term" value="F:zinc ion binding"/>
    <property type="evidence" value="ECO:0007669"/>
    <property type="project" value="InterPro"/>
</dbReference>
<reference evidence="3 4" key="1">
    <citation type="journal article" date="2018" name="MBio">
        <title>Comparative Genomics Reveals the Core Gene Toolbox for the Fungus-Insect Symbiosis.</title>
        <authorList>
            <person name="Wang Y."/>
            <person name="Stata M."/>
            <person name="Wang W."/>
            <person name="Stajich J.E."/>
            <person name="White M.M."/>
            <person name="Moncalvo J.M."/>
        </authorList>
    </citation>
    <scope>NUCLEOTIDE SEQUENCE [LARGE SCALE GENOMIC DNA]</scope>
    <source>
        <strain evidence="3 4">SWE-8-4</strain>
    </source>
</reference>
<evidence type="ECO:0000256" key="1">
    <source>
        <dbReference type="SAM" id="MobiDB-lite"/>
    </source>
</evidence>